<dbReference type="PROSITE" id="PS51421">
    <property type="entry name" value="RAS"/>
    <property type="match status" value="1"/>
</dbReference>
<keyword evidence="5" id="KW-1185">Reference proteome</keyword>
<sequence length="165" mass="18821">MIFNFSFFSFLISHFSFNIKFKKDTAGQERYHSLTPMYYRGSKGAFVVYDVTDYESFKRAQDWISELESENDTDVKIALVGNKIDIQNEVVSKEEASNYAKKKGYSFYQTSAKTGEGVTEMFHGLTKSLPLEQADLDLTETDYSDSDEIRIENSNPQKNANSGCC</sequence>
<name>A0ABQ8YDC3_9EUKA</name>
<dbReference type="PANTHER" id="PTHR47977">
    <property type="entry name" value="RAS-RELATED PROTEIN RAB"/>
    <property type="match status" value="1"/>
</dbReference>
<feature type="region of interest" description="Disordered" evidence="3">
    <location>
        <begin position="142"/>
        <end position="165"/>
    </location>
</feature>
<dbReference type="PROSITE" id="PS51419">
    <property type="entry name" value="RAB"/>
    <property type="match status" value="1"/>
</dbReference>
<feature type="compositionally biased region" description="Polar residues" evidence="3">
    <location>
        <begin position="152"/>
        <end position="165"/>
    </location>
</feature>
<dbReference type="InterPro" id="IPR027417">
    <property type="entry name" value="P-loop_NTPase"/>
</dbReference>
<dbReference type="NCBIfam" id="TIGR00231">
    <property type="entry name" value="small_GTP"/>
    <property type="match status" value="1"/>
</dbReference>
<proteinExistence type="predicted"/>
<dbReference type="InterPro" id="IPR001806">
    <property type="entry name" value="Small_GTPase"/>
</dbReference>
<dbReference type="InterPro" id="IPR005225">
    <property type="entry name" value="Small_GTP-bd"/>
</dbReference>
<keyword evidence="2" id="KW-0342">GTP-binding</keyword>
<dbReference type="Gene3D" id="3.40.50.300">
    <property type="entry name" value="P-loop containing nucleotide triphosphate hydrolases"/>
    <property type="match status" value="1"/>
</dbReference>
<evidence type="ECO:0000313" key="5">
    <source>
        <dbReference type="Proteomes" id="UP001150062"/>
    </source>
</evidence>
<keyword evidence="1" id="KW-0547">Nucleotide-binding</keyword>
<gene>
    <name evidence="4" type="ORF">M0813_02441</name>
</gene>
<dbReference type="InterPro" id="IPR050227">
    <property type="entry name" value="Rab"/>
</dbReference>
<dbReference type="Pfam" id="PF00071">
    <property type="entry name" value="Ras"/>
    <property type="match status" value="1"/>
</dbReference>
<dbReference type="SMART" id="SM00173">
    <property type="entry name" value="RAS"/>
    <property type="match status" value="1"/>
</dbReference>
<comment type="caution">
    <text evidence="4">The sequence shown here is derived from an EMBL/GenBank/DDBJ whole genome shotgun (WGS) entry which is preliminary data.</text>
</comment>
<dbReference type="SMART" id="SM00175">
    <property type="entry name" value="RAB"/>
    <property type="match status" value="1"/>
</dbReference>
<dbReference type="PRINTS" id="PR00449">
    <property type="entry name" value="RASTRNSFRMNG"/>
</dbReference>
<evidence type="ECO:0000256" key="1">
    <source>
        <dbReference type="ARBA" id="ARBA00022741"/>
    </source>
</evidence>
<dbReference type="SUPFAM" id="SSF52540">
    <property type="entry name" value="P-loop containing nucleoside triphosphate hydrolases"/>
    <property type="match status" value="1"/>
</dbReference>
<protein>
    <submittedName>
        <fullName evidence="4">Ras-related protein rab-5c</fullName>
    </submittedName>
</protein>
<dbReference type="Proteomes" id="UP001150062">
    <property type="component" value="Unassembled WGS sequence"/>
</dbReference>
<organism evidence="4 5">
    <name type="scientific">Anaeramoeba flamelloides</name>
    <dbReference type="NCBI Taxonomy" id="1746091"/>
    <lineage>
        <taxon>Eukaryota</taxon>
        <taxon>Metamonada</taxon>
        <taxon>Anaeramoebidae</taxon>
        <taxon>Anaeramoeba</taxon>
    </lineage>
</organism>
<evidence type="ECO:0000256" key="2">
    <source>
        <dbReference type="ARBA" id="ARBA00023134"/>
    </source>
</evidence>
<accession>A0ABQ8YDC3</accession>
<evidence type="ECO:0000313" key="4">
    <source>
        <dbReference type="EMBL" id="KAJ6242593.1"/>
    </source>
</evidence>
<evidence type="ECO:0000256" key="3">
    <source>
        <dbReference type="SAM" id="MobiDB-lite"/>
    </source>
</evidence>
<dbReference type="EMBL" id="JAOAOG010000173">
    <property type="protein sequence ID" value="KAJ6242593.1"/>
    <property type="molecule type" value="Genomic_DNA"/>
</dbReference>
<dbReference type="SMART" id="SM00174">
    <property type="entry name" value="RHO"/>
    <property type="match status" value="1"/>
</dbReference>
<reference evidence="4" key="1">
    <citation type="submission" date="2022-08" db="EMBL/GenBank/DDBJ databases">
        <title>Novel sulfate-reducing endosymbionts in the free-living metamonad Anaeramoeba.</title>
        <authorList>
            <person name="Jerlstrom-Hultqvist J."/>
            <person name="Cepicka I."/>
            <person name="Gallot-Lavallee L."/>
            <person name="Salas-Leiva D."/>
            <person name="Curtis B.A."/>
            <person name="Zahonova K."/>
            <person name="Pipaliya S."/>
            <person name="Dacks J."/>
            <person name="Roger A.J."/>
        </authorList>
    </citation>
    <scope>NUCLEOTIDE SEQUENCE</scope>
    <source>
        <strain evidence="4">Schooner1</strain>
    </source>
</reference>